<evidence type="ECO:0000256" key="1">
    <source>
        <dbReference type="ARBA" id="ARBA00004141"/>
    </source>
</evidence>
<keyword evidence="4 6" id="KW-1133">Transmembrane helix</keyword>
<evidence type="ECO:0000313" key="9">
    <source>
        <dbReference type="Proteomes" id="UP000593842"/>
    </source>
</evidence>
<dbReference type="KEGG" id="fit:Fi14EGH31_09820"/>
<dbReference type="AlphaFoldDB" id="A0A7I8E0I2"/>
<dbReference type="EMBL" id="AP024085">
    <property type="protein sequence ID" value="BCL57270.1"/>
    <property type="molecule type" value="Genomic_DNA"/>
</dbReference>
<comment type="subcellular location">
    <subcellularLocation>
        <location evidence="1">Membrane</location>
        <topology evidence="1">Multi-pass membrane protein</topology>
    </subcellularLocation>
</comment>
<feature type="domain" description="EamA" evidence="7">
    <location>
        <begin position="13"/>
        <end position="152"/>
    </location>
</feature>
<feature type="transmembrane region" description="Helical" evidence="6">
    <location>
        <begin position="15"/>
        <end position="36"/>
    </location>
</feature>
<name>A0A7I8E0I2_9FIRM</name>
<keyword evidence="5 6" id="KW-0472">Membrane</keyword>
<comment type="similarity">
    <text evidence="2">Belongs to the EamA transporter family.</text>
</comment>
<feature type="transmembrane region" description="Helical" evidence="6">
    <location>
        <begin position="83"/>
        <end position="104"/>
    </location>
</feature>
<dbReference type="InterPro" id="IPR037185">
    <property type="entry name" value="EmrE-like"/>
</dbReference>
<feature type="transmembrane region" description="Helical" evidence="6">
    <location>
        <begin position="282"/>
        <end position="299"/>
    </location>
</feature>
<dbReference type="SUPFAM" id="SSF103481">
    <property type="entry name" value="Multidrug resistance efflux transporter EmrE"/>
    <property type="match status" value="2"/>
</dbReference>
<proteinExistence type="inferred from homology"/>
<feature type="transmembrane region" description="Helical" evidence="6">
    <location>
        <begin position="161"/>
        <end position="182"/>
    </location>
</feature>
<dbReference type="InterPro" id="IPR000620">
    <property type="entry name" value="EamA_dom"/>
</dbReference>
<dbReference type="PANTHER" id="PTHR32322">
    <property type="entry name" value="INNER MEMBRANE TRANSPORTER"/>
    <property type="match status" value="1"/>
</dbReference>
<dbReference type="Proteomes" id="UP000593842">
    <property type="component" value="Chromosome"/>
</dbReference>
<evidence type="ECO:0000256" key="3">
    <source>
        <dbReference type="ARBA" id="ARBA00022692"/>
    </source>
</evidence>
<reference evidence="9" key="1">
    <citation type="submission" date="2020-09" db="EMBL/GenBank/DDBJ databases">
        <title>Complete genome sequencing of Faecalibacillus intestinalis strain 14EGH31.</title>
        <authorList>
            <person name="Sakamoto M."/>
            <person name="Murakami T."/>
            <person name="Mori H."/>
        </authorList>
    </citation>
    <scope>NUCLEOTIDE SEQUENCE [LARGE SCALE GENOMIC DNA]</scope>
    <source>
        <strain evidence="9">14EGH31</strain>
    </source>
</reference>
<keyword evidence="3 6" id="KW-0812">Transmembrane</keyword>
<feature type="transmembrane region" description="Helical" evidence="6">
    <location>
        <begin position="258"/>
        <end position="276"/>
    </location>
</feature>
<organism evidence="8 9">
    <name type="scientific">Faecalibacillus intestinalis</name>
    <dbReference type="NCBI Taxonomy" id="1982626"/>
    <lineage>
        <taxon>Bacteria</taxon>
        <taxon>Bacillati</taxon>
        <taxon>Bacillota</taxon>
        <taxon>Erysipelotrichia</taxon>
        <taxon>Erysipelotrichales</taxon>
        <taxon>Coprobacillaceae</taxon>
        <taxon>Faecalibacillus</taxon>
    </lineage>
</organism>
<dbReference type="GO" id="GO:0016020">
    <property type="term" value="C:membrane"/>
    <property type="evidence" value="ECO:0007669"/>
    <property type="project" value="UniProtKB-SubCell"/>
</dbReference>
<evidence type="ECO:0000256" key="6">
    <source>
        <dbReference type="SAM" id="Phobius"/>
    </source>
</evidence>
<dbReference type="InterPro" id="IPR050638">
    <property type="entry name" value="AA-Vitamin_Transporters"/>
</dbReference>
<evidence type="ECO:0000256" key="2">
    <source>
        <dbReference type="ARBA" id="ARBA00007362"/>
    </source>
</evidence>
<feature type="transmembrane region" description="Helical" evidence="6">
    <location>
        <begin position="42"/>
        <end position="63"/>
    </location>
</feature>
<feature type="transmembrane region" description="Helical" evidence="6">
    <location>
        <begin position="110"/>
        <end position="129"/>
    </location>
</feature>
<accession>A0A7I8E0I2</accession>
<evidence type="ECO:0000256" key="5">
    <source>
        <dbReference type="ARBA" id="ARBA00023136"/>
    </source>
</evidence>
<gene>
    <name evidence="8" type="ORF">Fi14EGH31_09820</name>
</gene>
<feature type="transmembrane region" description="Helical" evidence="6">
    <location>
        <begin position="223"/>
        <end position="246"/>
    </location>
</feature>
<feature type="transmembrane region" description="Helical" evidence="6">
    <location>
        <begin position="138"/>
        <end position="155"/>
    </location>
</feature>
<evidence type="ECO:0000259" key="7">
    <source>
        <dbReference type="Pfam" id="PF00892"/>
    </source>
</evidence>
<feature type="domain" description="EamA" evidence="7">
    <location>
        <begin position="166"/>
        <end position="298"/>
    </location>
</feature>
<dbReference type="Pfam" id="PF00892">
    <property type="entry name" value="EamA"/>
    <property type="match status" value="2"/>
</dbReference>
<sequence length="304" mass="33871">MLECHPWGEVMKKGIIITLLGGTFWGISGTMGQFLFQTYHLNTMWLTTLRMIFAGIILLSVCFIKDTKKTLSIWNNKNDVFQLVLFALLGLMFCQYSYMTAIYYSNSSTAAILQYLNPIFIMFYTCLVCKRLPYKKELLCVILAFGGTFILATHGNIHEMILSFEGLFWGVMAGLAASFYSLLPRHIMNKYGSLIPTGYAMIIGGVVLGIIGRVWNISASLDIYGYLAMAGIIVIGTVLAFSMYLIGVNLIGPMRASLIAAVEPLSATICMCLWLHSPFTLMDVLGFIMVMSTIFILSYKKKAS</sequence>
<evidence type="ECO:0000313" key="8">
    <source>
        <dbReference type="EMBL" id="BCL57270.1"/>
    </source>
</evidence>
<protein>
    <submittedName>
        <fullName evidence="8">EamA family transporter</fullName>
    </submittedName>
</protein>
<feature type="transmembrane region" description="Helical" evidence="6">
    <location>
        <begin position="194"/>
        <end position="217"/>
    </location>
</feature>
<dbReference type="PANTHER" id="PTHR32322:SF2">
    <property type="entry name" value="EAMA DOMAIN-CONTAINING PROTEIN"/>
    <property type="match status" value="1"/>
</dbReference>
<evidence type="ECO:0000256" key="4">
    <source>
        <dbReference type="ARBA" id="ARBA00022989"/>
    </source>
</evidence>